<sequence>MRIRYTLMGLHFSGVIKGHLVFLSHFVLYFFFILRPRSRLPN</sequence>
<keyword evidence="1" id="KW-0472">Membrane</keyword>
<dbReference type="EMBL" id="GU474868">
    <property type="protein sequence ID" value="ADI17545.1"/>
    <property type="molecule type" value="Genomic_DNA"/>
</dbReference>
<protein>
    <submittedName>
        <fullName evidence="2">Uncharacterized protein</fullName>
    </submittedName>
</protein>
<name>E0XT04_9PROT</name>
<reference evidence="2" key="1">
    <citation type="journal article" date="2011" name="Environ. Microbiol.">
        <title>Time-series analyses of Monterey Bay coastal microbial picoplankton using a 'genome proxy' microarray.</title>
        <authorList>
            <person name="Rich V.I."/>
            <person name="Pham V.D."/>
            <person name="Eppley J."/>
            <person name="Shi Y."/>
            <person name="DeLong E.F."/>
        </authorList>
    </citation>
    <scope>NUCLEOTIDE SEQUENCE</scope>
</reference>
<evidence type="ECO:0000256" key="1">
    <source>
        <dbReference type="SAM" id="Phobius"/>
    </source>
</evidence>
<evidence type="ECO:0000313" key="2">
    <source>
        <dbReference type="EMBL" id="ADI17545.1"/>
    </source>
</evidence>
<keyword evidence="1" id="KW-0812">Transmembrane</keyword>
<accession>E0XT04</accession>
<organism evidence="2">
    <name type="scientific">uncultured alpha proteobacterium HF0130_06E21</name>
    <dbReference type="NCBI Taxonomy" id="710808"/>
    <lineage>
        <taxon>Bacteria</taxon>
        <taxon>Pseudomonadati</taxon>
        <taxon>Pseudomonadota</taxon>
        <taxon>Alphaproteobacteria</taxon>
        <taxon>environmental samples</taxon>
    </lineage>
</organism>
<dbReference type="AlphaFoldDB" id="E0XT04"/>
<proteinExistence type="predicted"/>
<feature type="transmembrane region" description="Helical" evidence="1">
    <location>
        <begin position="12"/>
        <end position="34"/>
    </location>
</feature>
<keyword evidence="1" id="KW-1133">Transmembrane helix</keyword>